<reference evidence="4 5" key="1">
    <citation type="journal article" date="2023" name="Commun. Biol.">
        <title>Genome analysis of Parmales, the sister group of diatoms, reveals the evolutionary specialization of diatoms from phago-mixotrophs to photoautotrophs.</title>
        <authorList>
            <person name="Ban H."/>
            <person name="Sato S."/>
            <person name="Yoshikawa S."/>
            <person name="Yamada K."/>
            <person name="Nakamura Y."/>
            <person name="Ichinomiya M."/>
            <person name="Sato N."/>
            <person name="Blanc-Mathieu R."/>
            <person name="Endo H."/>
            <person name="Kuwata A."/>
            <person name="Ogata H."/>
        </authorList>
    </citation>
    <scope>NUCLEOTIDE SEQUENCE [LARGE SCALE GENOMIC DNA]</scope>
</reference>
<feature type="compositionally biased region" description="Low complexity" evidence="2">
    <location>
        <begin position="631"/>
        <end position="640"/>
    </location>
</feature>
<dbReference type="SUPFAM" id="SSF55550">
    <property type="entry name" value="SH2 domain"/>
    <property type="match status" value="1"/>
</dbReference>
<proteinExistence type="predicted"/>
<feature type="region of interest" description="Disordered" evidence="2">
    <location>
        <begin position="411"/>
        <end position="437"/>
    </location>
</feature>
<dbReference type="Proteomes" id="UP001165060">
    <property type="component" value="Unassembled WGS sequence"/>
</dbReference>
<feature type="compositionally biased region" description="Gly residues" evidence="2">
    <location>
        <begin position="617"/>
        <end position="630"/>
    </location>
</feature>
<dbReference type="CDD" id="cd00173">
    <property type="entry name" value="SH2"/>
    <property type="match status" value="1"/>
</dbReference>
<dbReference type="PROSITE" id="PS50001">
    <property type="entry name" value="SH2"/>
    <property type="match status" value="1"/>
</dbReference>
<name>A0ABQ6MCW4_9STRA</name>
<feature type="region of interest" description="Disordered" evidence="2">
    <location>
        <begin position="192"/>
        <end position="238"/>
    </location>
</feature>
<accession>A0ABQ6MCW4</accession>
<gene>
    <name evidence="4" type="ORF">TeGR_g6166</name>
</gene>
<dbReference type="InterPro" id="IPR049945">
    <property type="entry name" value="AAA_22"/>
</dbReference>
<dbReference type="Pfam" id="PF00017">
    <property type="entry name" value="SH2"/>
    <property type="match status" value="1"/>
</dbReference>
<protein>
    <recommendedName>
        <fullName evidence="3">SH2 domain-containing protein</fullName>
    </recommendedName>
</protein>
<feature type="compositionally biased region" description="Low complexity" evidence="2">
    <location>
        <begin position="201"/>
        <end position="236"/>
    </location>
</feature>
<evidence type="ECO:0000313" key="4">
    <source>
        <dbReference type="EMBL" id="GMI23768.1"/>
    </source>
</evidence>
<dbReference type="Gene3D" id="3.40.50.300">
    <property type="entry name" value="P-loop containing nucleotide triphosphate hydrolases"/>
    <property type="match status" value="1"/>
</dbReference>
<evidence type="ECO:0000256" key="2">
    <source>
        <dbReference type="SAM" id="MobiDB-lite"/>
    </source>
</evidence>
<dbReference type="EMBL" id="BRYB01001351">
    <property type="protein sequence ID" value="GMI23768.1"/>
    <property type="molecule type" value="Genomic_DNA"/>
</dbReference>
<dbReference type="InterPro" id="IPR000980">
    <property type="entry name" value="SH2"/>
</dbReference>
<dbReference type="InterPro" id="IPR027417">
    <property type="entry name" value="P-loop_NTPase"/>
</dbReference>
<evidence type="ECO:0000259" key="3">
    <source>
        <dbReference type="PROSITE" id="PS50001"/>
    </source>
</evidence>
<feature type="region of interest" description="Disordered" evidence="2">
    <location>
        <begin position="615"/>
        <end position="640"/>
    </location>
</feature>
<dbReference type="InterPro" id="IPR036860">
    <property type="entry name" value="SH2_dom_sf"/>
</dbReference>
<dbReference type="Gene3D" id="3.30.505.10">
    <property type="entry name" value="SH2 domain"/>
    <property type="match status" value="1"/>
</dbReference>
<keyword evidence="5" id="KW-1185">Reference proteome</keyword>
<evidence type="ECO:0000256" key="1">
    <source>
        <dbReference type="PROSITE-ProRule" id="PRU00191"/>
    </source>
</evidence>
<organism evidence="4 5">
    <name type="scientific">Tetraparma gracilis</name>
    <dbReference type="NCBI Taxonomy" id="2962635"/>
    <lineage>
        <taxon>Eukaryota</taxon>
        <taxon>Sar</taxon>
        <taxon>Stramenopiles</taxon>
        <taxon>Ochrophyta</taxon>
        <taxon>Bolidophyceae</taxon>
        <taxon>Parmales</taxon>
        <taxon>Triparmaceae</taxon>
        <taxon>Tetraparma</taxon>
    </lineage>
</organism>
<comment type="caution">
    <text evidence="4">The sequence shown here is derived from an EMBL/GenBank/DDBJ whole genome shotgun (WGS) entry which is preliminary data.</text>
</comment>
<feature type="domain" description="SH2" evidence="3">
    <location>
        <begin position="494"/>
        <end position="579"/>
    </location>
</feature>
<dbReference type="SUPFAM" id="SSF52540">
    <property type="entry name" value="P-loop containing nucleoside triphosphate hydrolases"/>
    <property type="match status" value="1"/>
</dbReference>
<dbReference type="Pfam" id="PF13401">
    <property type="entry name" value="AAA_22"/>
    <property type="match status" value="1"/>
</dbReference>
<sequence length="640" mass="71176">MVDSDAEKFVLLPADGDHSEALFPASAPIHRHYVAARLATATENLPAGVDVHRFVGRNADIVGTLRLFSQRRERLVTVCGERGCGKTALAVRAVRYTTDRCKHFEKAVYVACEEALPQLLLKLRKRGSAELRHLWSAVPLALARDRAPSARTLVILDGVDRLLGQPALRDITAQFMDELLKNEQTTLLTTSRDPLTKYLKPTTRSSSSSAATSIPPSPSASTSTSPHRPSSSSVPTQHLNDVDEKLVRLAALDPHSTALMLIRTMTRRMQLDEMVSPECGDVKNQDEMDYEAWMNSLAQRPAVKRTRGLPSKIKELAHLLENKLMDECDECFLPDKPSYESERSKKDELEAEVAKLGVADERCRSLWASCLIYTHKLNGGRTNATSVQLLAGIVSWETFLIKLQECVDRWTGGGRSSNSSSLSAHAPTSDRRSHPRRQLTQPEIEFLKSRMSSRPLKKDIVAFEHFKKFAKWWSPTLTTLIALSSEWQCVTPVLLHGFIGRQRAEQLLNNESEGAFVVRFSESRPGWLAISFNEKRRSEVTGRTEMKRDHCLVKTDTTGFSLFVNATQSSHYECLGSLVITCQKLTYLVSDGSPNKEVFESVVTPNYARVNAVNSSGGSGGGVVEGGGGWEWNNNRKSRK</sequence>
<keyword evidence="1" id="KW-0727">SH2 domain</keyword>
<evidence type="ECO:0000313" key="5">
    <source>
        <dbReference type="Proteomes" id="UP001165060"/>
    </source>
</evidence>
<dbReference type="SMART" id="SM00252">
    <property type="entry name" value="SH2"/>
    <property type="match status" value="1"/>
</dbReference>